<gene>
    <name evidence="2" type="ORF">R0135_01780</name>
</gene>
<name>A0ABZ0I354_9GAMM</name>
<dbReference type="PANTHER" id="PTHR38104:SF1">
    <property type="entry name" value="ANTI-SIGMA-E FACTOR RSEA"/>
    <property type="match status" value="1"/>
</dbReference>
<dbReference type="PANTHER" id="PTHR38104">
    <property type="match status" value="1"/>
</dbReference>
<dbReference type="InterPro" id="IPR052383">
    <property type="entry name" value="Anti-sigma-E_RseA-like"/>
</dbReference>
<accession>A0ABZ0I354</accession>
<evidence type="ECO:0000313" key="2">
    <source>
        <dbReference type="EMBL" id="WOJ93912.1"/>
    </source>
</evidence>
<evidence type="ECO:0000313" key="3">
    <source>
        <dbReference type="Proteomes" id="UP001626537"/>
    </source>
</evidence>
<dbReference type="RefSeq" id="WP_407348552.1">
    <property type="nucleotide sequence ID" value="NZ_CP136864.1"/>
</dbReference>
<dbReference type="InterPro" id="IPR036147">
    <property type="entry name" value="Anti-sigma_E_RseA_N_sf"/>
</dbReference>
<dbReference type="Proteomes" id="UP001626537">
    <property type="component" value="Chromosome"/>
</dbReference>
<dbReference type="InterPro" id="IPR005572">
    <property type="entry name" value="Anti-sigma_E_RseA_N"/>
</dbReference>
<feature type="domain" description="Anti sigma-E protein RseA N-terminal" evidence="1">
    <location>
        <begin position="14"/>
        <end position="85"/>
    </location>
</feature>
<keyword evidence="3" id="KW-1185">Reference proteome</keyword>
<sequence length="203" mass="21492">MRNAQSIGPGATPEETLSALADNEAQELELRRVLRELDGAPELRDHWYRLHAARAVMHGETVRPSSGFAVSVRAAIDAEPALRQSNAGNLRRALGSFAVAASVAAVVVLGGQQLAVTSAGGGADLVARVAPLPVGVVNTAGAVPVQASFGTRALPTLQPADRTAYRELARQRLRRYSQEHAEHASLNTPQGMLPFARVPVIEQ</sequence>
<evidence type="ECO:0000259" key="1">
    <source>
        <dbReference type="Pfam" id="PF03872"/>
    </source>
</evidence>
<reference evidence="2 3" key="1">
    <citation type="submission" date="2023-10" db="EMBL/GenBank/DDBJ databases">
        <title>Two novel species belonging to the OM43/NOR5 clade.</title>
        <authorList>
            <person name="Park M."/>
        </authorList>
    </citation>
    <scope>NUCLEOTIDE SEQUENCE [LARGE SCALE GENOMIC DNA]</scope>
    <source>
        <strain evidence="2 3">IMCC43200</strain>
    </source>
</reference>
<proteinExistence type="predicted"/>
<dbReference type="Pfam" id="PF03872">
    <property type="entry name" value="RseA_N"/>
    <property type="match status" value="1"/>
</dbReference>
<organism evidence="2 3">
    <name type="scientific">Congregibacter variabilis</name>
    <dbReference type="NCBI Taxonomy" id="3081200"/>
    <lineage>
        <taxon>Bacteria</taxon>
        <taxon>Pseudomonadati</taxon>
        <taxon>Pseudomonadota</taxon>
        <taxon>Gammaproteobacteria</taxon>
        <taxon>Cellvibrionales</taxon>
        <taxon>Halieaceae</taxon>
        <taxon>Congregibacter</taxon>
    </lineage>
</organism>
<dbReference type="CDD" id="cd16328">
    <property type="entry name" value="RseA_N"/>
    <property type="match status" value="1"/>
</dbReference>
<dbReference type="Gene3D" id="1.10.10.880">
    <property type="entry name" value="Anti sigma-E protein RseA, N-terminal domain"/>
    <property type="match status" value="1"/>
</dbReference>
<protein>
    <submittedName>
        <fullName evidence="2">Sigma-E factor negative regulatory protein</fullName>
    </submittedName>
</protein>
<dbReference type="SUPFAM" id="SSF89069">
    <property type="entry name" value="N-terminal, cytoplasmic domain of anti-sigmaE factor RseA"/>
    <property type="match status" value="1"/>
</dbReference>
<dbReference type="EMBL" id="CP136864">
    <property type="protein sequence ID" value="WOJ93912.1"/>
    <property type="molecule type" value="Genomic_DNA"/>
</dbReference>